<dbReference type="InterPro" id="IPR018247">
    <property type="entry name" value="EF_Hand_1_Ca_BS"/>
</dbReference>
<sequence length="211" mass="24346">MFKLFTRQTARTSWSLEMTEMTILTVFVVLNVVVLTSGHAGHGSHQTQQPQSFGDPNVIGDQEHLKQHMKGQINTEKPMTPAEMEFHYFRLHDTNNDTLLDGLEILKALSHMMPPMDFAPHEMNGKTAVEIEGMKNQRIREMMGNYVQIIDNVLLSDDQNKDGYLSYPEYSVARRRDAQRMKEMQEKMLRDANLAKEEMLSKQQQPYNTGL</sequence>
<reference evidence="5" key="1">
    <citation type="submission" date="2025-08" db="UniProtKB">
        <authorList>
            <consortium name="RefSeq"/>
        </authorList>
    </citation>
    <scope>IDENTIFICATION</scope>
</reference>
<keyword evidence="2" id="KW-0677">Repeat</keyword>
<dbReference type="InterPro" id="IPR052110">
    <property type="entry name" value="MCFD2-like"/>
</dbReference>
<keyword evidence="3" id="KW-0106">Calcium</keyword>
<evidence type="ECO:0000256" key="3">
    <source>
        <dbReference type="ARBA" id="ARBA00022837"/>
    </source>
</evidence>
<gene>
    <name evidence="5" type="primary">LOC129925152</name>
</gene>
<dbReference type="OrthoDB" id="289247at2759"/>
<dbReference type="PROSITE" id="PS00018">
    <property type="entry name" value="EF_HAND_1"/>
    <property type="match status" value="1"/>
</dbReference>
<dbReference type="InterPro" id="IPR011992">
    <property type="entry name" value="EF-hand-dom_pair"/>
</dbReference>
<name>A0A9W2ZXT9_BIOGL</name>
<dbReference type="OMA" id="ADQFNIH"/>
<dbReference type="Gene3D" id="1.10.238.10">
    <property type="entry name" value="EF-hand"/>
    <property type="match status" value="1"/>
</dbReference>
<dbReference type="Proteomes" id="UP001165740">
    <property type="component" value="Chromosome 3"/>
</dbReference>
<organism evidence="4 5">
    <name type="scientific">Biomphalaria glabrata</name>
    <name type="common">Bloodfluke planorb</name>
    <name type="synonym">Freshwater snail</name>
    <dbReference type="NCBI Taxonomy" id="6526"/>
    <lineage>
        <taxon>Eukaryota</taxon>
        <taxon>Metazoa</taxon>
        <taxon>Spiralia</taxon>
        <taxon>Lophotrochozoa</taxon>
        <taxon>Mollusca</taxon>
        <taxon>Gastropoda</taxon>
        <taxon>Heterobranchia</taxon>
        <taxon>Euthyneura</taxon>
        <taxon>Panpulmonata</taxon>
        <taxon>Hygrophila</taxon>
        <taxon>Lymnaeoidea</taxon>
        <taxon>Planorbidae</taxon>
        <taxon>Biomphalaria</taxon>
    </lineage>
</organism>
<dbReference type="GeneID" id="129925152"/>
<accession>A0A9W2ZXT9</accession>
<dbReference type="RefSeq" id="XP_055879713.1">
    <property type="nucleotide sequence ID" value="XM_056023738.1"/>
</dbReference>
<keyword evidence="4" id="KW-1185">Reference proteome</keyword>
<evidence type="ECO:0000256" key="2">
    <source>
        <dbReference type="ARBA" id="ARBA00022737"/>
    </source>
</evidence>
<dbReference type="PANTHER" id="PTHR23104:SF1">
    <property type="entry name" value="EF-HAND DOMAIN-CONTAINING PROTEIN"/>
    <property type="match status" value="1"/>
</dbReference>
<evidence type="ECO:0000256" key="1">
    <source>
        <dbReference type="ARBA" id="ARBA00022729"/>
    </source>
</evidence>
<proteinExistence type="predicted"/>
<evidence type="ECO:0000313" key="5">
    <source>
        <dbReference type="RefSeq" id="XP_055879713.1"/>
    </source>
</evidence>
<protein>
    <submittedName>
        <fullName evidence="5">Multiple coagulation factor deficiency protein 2 homolog isoform X1</fullName>
    </submittedName>
</protein>
<dbReference type="PANTHER" id="PTHR23104">
    <property type="entry name" value="MULTIPLE COAGULATION FACTOR DEFICIENCY PROTEIN 2 NEURAL STEM CELL DERIVED NEURONAL SURVIVAL PROTEIN"/>
    <property type="match status" value="1"/>
</dbReference>
<keyword evidence="1" id="KW-0732">Signal</keyword>
<evidence type="ECO:0000313" key="4">
    <source>
        <dbReference type="Proteomes" id="UP001165740"/>
    </source>
</evidence>
<dbReference type="SUPFAM" id="SSF47473">
    <property type="entry name" value="EF-hand"/>
    <property type="match status" value="1"/>
</dbReference>
<dbReference type="AlphaFoldDB" id="A0A9W2ZXT9"/>